<feature type="domain" description="Ubiquitin-like" evidence="2">
    <location>
        <begin position="231"/>
        <end position="313"/>
    </location>
</feature>
<keyword evidence="4" id="KW-1185">Reference proteome</keyword>
<evidence type="ECO:0000313" key="4">
    <source>
        <dbReference type="Proteomes" id="UP000298030"/>
    </source>
</evidence>
<evidence type="ECO:0000313" key="3">
    <source>
        <dbReference type="EMBL" id="TEB30968.1"/>
    </source>
</evidence>
<feature type="region of interest" description="Disordered" evidence="1">
    <location>
        <begin position="1"/>
        <end position="124"/>
    </location>
</feature>
<dbReference type="Proteomes" id="UP000298030">
    <property type="component" value="Unassembled WGS sequence"/>
</dbReference>
<organism evidence="3 4">
    <name type="scientific">Coprinellus micaceus</name>
    <name type="common">Glistening ink-cap mushroom</name>
    <name type="synonym">Coprinus micaceus</name>
    <dbReference type="NCBI Taxonomy" id="71717"/>
    <lineage>
        <taxon>Eukaryota</taxon>
        <taxon>Fungi</taxon>
        <taxon>Dikarya</taxon>
        <taxon>Basidiomycota</taxon>
        <taxon>Agaricomycotina</taxon>
        <taxon>Agaricomycetes</taxon>
        <taxon>Agaricomycetidae</taxon>
        <taxon>Agaricales</taxon>
        <taxon>Agaricineae</taxon>
        <taxon>Psathyrellaceae</taxon>
        <taxon>Coprinellus</taxon>
    </lineage>
</organism>
<comment type="caution">
    <text evidence="3">The sequence shown here is derived from an EMBL/GenBank/DDBJ whole genome shotgun (WGS) entry which is preliminary data.</text>
</comment>
<feature type="compositionally biased region" description="Basic residues" evidence="1">
    <location>
        <begin position="7"/>
        <end position="23"/>
    </location>
</feature>
<evidence type="ECO:0000256" key="1">
    <source>
        <dbReference type="SAM" id="MobiDB-lite"/>
    </source>
</evidence>
<reference evidence="3 4" key="1">
    <citation type="journal article" date="2019" name="Nat. Ecol. Evol.">
        <title>Megaphylogeny resolves global patterns of mushroom evolution.</title>
        <authorList>
            <person name="Varga T."/>
            <person name="Krizsan K."/>
            <person name="Foldi C."/>
            <person name="Dima B."/>
            <person name="Sanchez-Garcia M."/>
            <person name="Sanchez-Ramirez S."/>
            <person name="Szollosi G.J."/>
            <person name="Szarkandi J.G."/>
            <person name="Papp V."/>
            <person name="Albert L."/>
            <person name="Andreopoulos W."/>
            <person name="Angelini C."/>
            <person name="Antonin V."/>
            <person name="Barry K.W."/>
            <person name="Bougher N.L."/>
            <person name="Buchanan P."/>
            <person name="Buyck B."/>
            <person name="Bense V."/>
            <person name="Catcheside P."/>
            <person name="Chovatia M."/>
            <person name="Cooper J."/>
            <person name="Damon W."/>
            <person name="Desjardin D."/>
            <person name="Finy P."/>
            <person name="Geml J."/>
            <person name="Haridas S."/>
            <person name="Hughes K."/>
            <person name="Justo A."/>
            <person name="Karasinski D."/>
            <person name="Kautmanova I."/>
            <person name="Kiss B."/>
            <person name="Kocsube S."/>
            <person name="Kotiranta H."/>
            <person name="LaButti K.M."/>
            <person name="Lechner B.E."/>
            <person name="Liimatainen K."/>
            <person name="Lipzen A."/>
            <person name="Lukacs Z."/>
            <person name="Mihaltcheva S."/>
            <person name="Morgado L.N."/>
            <person name="Niskanen T."/>
            <person name="Noordeloos M.E."/>
            <person name="Ohm R.A."/>
            <person name="Ortiz-Santana B."/>
            <person name="Ovrebo C."/>
            <person name="Racz N."/>
            <person name="Riley R."/>
            <person name="Savchenko A."/>
            <person name="Shiryaev A."/>
            <person name="Soop K."/>
            <person name="Spirin V."/>
            <person name="Szebenyi C."/>
            <person name="Tomsovsky M."/>
            <person name="Tulloss R.E."/>
            <person name="Uehling J."/>
            <person name="Grigoriev I.V."/>
            <person name="Vagvolgyi C."/>
            <person name="Papp T."/>
            <person name="Martin F.M."/>
            <person name="Miettinen O."/>
            <person name="Hibbett D.S."/>
            <person name="Nagy L.G."/>
        </authorList>
    </citation>
    <scope>NUCLEOTIDE SEQUENCE [LARGE SCALE GENOMIC DNA]</scope>
    <source>
        <strain evidence="3 4">FP101781</strain>
    </source>
</reference>
<dbReference type="InterPro" id="IPR054464">
    <property type="entry name" value="ULD_fung"/>
</dbReference>
<proteinExistence type="predicted"/>
<dbReference type="AlphaFoldDB" id="A0A4Y7TAL2"/>
<dbReference type="STRING" id="71717.A0A4Y7TAL2"/>
<evidence type="ECO:0000259" key="2">
    <source>
        <dbReference type="Pfam" id="PF22893"/>
    </source>
</evidence>
<name>A0A4Y7TAL2_COPMI</name>
<protein>
    <recommendedName>
        <fullName evidence="2">Ubiquitin-like domain-containing protein</fullName>
    </recommendedName>
</protein>
<dbReference type="EMBL" id="QPFP01000020">
    <property type="protein sequence ID" value="TEB30968.1"/>
    <property type="molecule type" value="Genomic_DNA"/>
</dbReference>
<feature type="compositionally biased region" description="Low complexity" evidence="1">
    <location>
        <begin position="52"/>
        <end position="64"/>
    </location>
</feature>
<dbReference type="Pfam" id="PF22893">
    <property type="entry name" value="ULD_2"/>
    <property type="match status" value="1"/>
</dbReference>
<gene>
    <name evidence="3" type="ORF">FA13DRAFT_472139</name>
</gene>
<dbReference type="OrthoDB" id="3052670at2759"/>
<accession>A0A4Y7TAL2</accession>
<sequence length="388" mass="42829">MSSSSRRTAHKTKSRVQRSRQTRRPSPGHGIDHPRASTAVEGPSFSFPPTEASTSISIAPPSSIKQLASTKRRLLSGASDALDKGSKRPRLHSPTPPILRNEQGHSGWPPPSRRVTTNTPPAPLLLNDPETCFGEDIDDHDGDTNAAGSQSLRNVTTSFTSRVTSTSMPTNLAGPSQAVQHLFTNASNFSIGQFNSHIVSSIDNQQIQLLVQLLQSNLAQRSLSQSVGYTRENGVRIVDALGGELILPPSIMRHYSDIHELMLKHFHGKLGEEHVVKNRYCIVTERDGTLVQPENWDRVLSSNEGLTMCMTVEKVLVTSVKDTCPQCGKTRLGTYRDGGWLICRRCEKRFKSSTNSTYKTGKPPIHDKEISSFRHIHKVFVIEADPSR</sequence>